<feature type="transmembrane region" description="Helical" evidence="4">
    <location>
        <begin position="43"/>
        <end position="64"/>
    </location>
</feature>
<evidence type="ECO:0000313" key="7">
    <source>
        <dbReference type="Proteomes" id="UP000310421"/>
    </source>
</evidence>
<comment type="caution">
    <text evidence="6">The sequence shown here is derived from an EMBL/GenBank/DDBJ whole genome shotgun (WGS) entry which is preliminary data.</text>
</comment>
<evidence type="ECO:0000256" key="4">
    <source>
        <dbReference type="SAM" id="Phobius"/>
    </source>
</evidence>
<dbReference type="PANTHER" id="PTHR12203">
    <property type="entry name" value="KDEL LYS-ASP-GLU-LEU CONTAINING - RELATED"/>
    <property type="match status" value="1"/>
</dbReference>
<feature type="transmembrane region" description="Helical" evidence="4">
    <location>
        <begin position="360"/>
        <end position="378"/>
    </location>
</feature>
<evidence type="ECO:0000259" key="5">
    <source>
        <dbReference type="SMART" id="SM00672"/>
    </source>
</evidence>
<dbReference type="InterPro" id="IPR006598">
    <property type="entry name" value="CAP10"/>
</dbReference>
<gene>
    <name evidence="6" type="ORF">D6D20_00677</name>
</gene>
<feature type="domain" description="Glycosyl transferase CAP10" evidence="5">
    <location>
        <begin position="677"/>
        <end position="982"/>
    </location>
</feature>
<feature type="transmembrane region" description="Helical" evidence="4">
    <location>
        <begin position="227"/>
        <end position="249"/>
    </location>
</feature>
<evidence type="ECO:0000256" key="1">
    <source>
        <dbReference type="ARBA" id="ARBA00010118"/>
    </source>
</evidence>
<dbReference type="GO" id="GO:0016740">
    <property type="term" value="F:transferase activity"/>
    <property type="evidence" value="ECO:0007669"/>
    <property type="project" value="UniProtKB-KW"/>
</dbReference>
<evidence type="ECO:0000313" key="6">
    <source>
        <dbReference type="EMBL" id="THW67526.1"/>
    </source>
</evidence>
<dbReference type="Proteomes" id="UP000310421">
    <property type="component" value="Unassembled WGS sequence"/>
</dbReference>
<accession>A0A4S8ZN29</accession>
<proteinExistence type="inferred from homology"/>
<feature type="region of interest" description="Disordered" evidence="3">
    <location>
        <begin position="75"/>
        <end position="97"/>
    </location>
</feature>
<name>A0A4S8ZN29_AURPU</name>
<dbReference type="AlphaFoldDB" id="A0A4S8ZN29"/>
<dbReference type="PANTHER" id="PTHR12203:SF35">
    <property type="entry name" value="PROTEIN O-GLUCOSYLTRANSFERASE 1"/>
    <property type="match status" value="1"/>
</dbReference>
<comment type="similarity">
    <text evidence="1">Belongs to the glycosyltransferase 90 family.</text>
</comment>
<feature type="transmembrane region" description="Helical" evidence="4">
    <location>
        <begin position="304"/>
        <end position="323"/>
    </location>
</feature>
<evidence type="ECO:0000256" key="3">
    <source>
        <dbReference type="SAM" id="MobiDB-lite"/>
    </source>
</evidence>
<feature type="transmembrane region" description="Helical" evidence="4">
    <location>
        <begin position="330"/>
        <end position="348"/>
    </location>
</feature>
<organism evidence="6 7">
    <name type="scientific">Aureobasidium pullulans</name>
    <name type="common">Black yeast</name>
    <name type="synonym">Pullularia pullulans</name>
    <dbReference type="NCBI Taxonomy" id="5580"/>
    <lineage>
        <taxon>Eukaryota</taxon>
        <taxon>Fungi</taxon>
        <taxon>Dikarya</taxon>
        <taxon>Ascomycota</taxon>
        <taxon>Pezizomycotina</taxon>
        <taxon>Dothideomycetes</taxon>
        <taxon>Dothideomycetidae</taxon>
        <taxon>Dothideales</taxon>
        <taxon>Saccotheciaceae</taxon>
        <taxon>Aureobasidium</taxon>
    </lineage>
</organism>
<dbReference type="InterPro" id="IPR051091">
    <property type="entry name" value="O-Glucosyltr/Glycosyltrsf_90"/>
</dbReference>
<reference evidence="6 7" key="1">
    <citation type="submission" date="2018-10" db="EMBL/GenBank/DDBJ databases">
        <title>Fifty Aureobasidium pullulans genomes reveal a recombining polyextremotolerant generalist.</title>
        <authorList>
            <person name="Gostincar C."/>
            <person name="Turk M."/>
            <person name="Zajc J."/>
            <person name="Gunde-Cimerman N."/>
        </authorList>
    </citation>
    <scope>NUCLEOTIDE SEQUENCE [LARGE SCALE GENOMIC DNA]</scope>
    <source>
        <strain evidence="6 7">EXF-10751</strain>
    </source>
</reference>
<feature type="transmembrane region" description="Helical" evidence="4">
    <location>
        <begin position="399"/>
        <end position="418"/>
    </location>
</feature>
<keyword evidence="4" id="KW-0472">Membrane</keyword>
<dbReference type="Pfam" id="PF05686">
    <property type="entry name" value="Glyco_transf_90"/>
    <property type="match status" value="1"/>
</dbReference>
<feature type="transmembrane region" description="Helical" evidence="4">
    <location>
        <begin position="14"/>
        <end position="31"/>
    </location>
</feature>
<feature type="transmembrane region" description="Helical" evidence="4">
    <location>
        <begin position="261"/>
        <end position="284"/>
    </location>
</feature>
<keyword evidence="4" id="KW-0812">Transmembrane</keyword>
<protein>
    <recommendedName>
        <fullName evidence="5">Glycosyl transferase CAP10 domain-containing protein</fullName>
    </recommendedName>
</protein>
<feature type="transmembrane region" description="Helical" evidence="4">
    <location>
        <begin position="187"/>
        <end position="207"/>
    </location>
</feature>
<evidence type="ECO:0000256" key="2">
    <source>
        <dbReference type="ARBA" id="ARBA00022679"/>
    </source>
</evidence>
<keyword evidence="4" id="KW-1133">Transmembrane helix</keyword>
<dbReference type="SMART" id="SM00672">
    <property type="entry name" value="CAP10"/>
    <property type="match status" value="1"/>
</dbReference>
<sequence length="1013" mass="114532">MITTANLWSAMDSLRHYALVALTIASCLLALNSADVFAYGRTLHVLGLILASIGASLLALSRYLNRPSTTSYTELPLEETNSDISPPSPRSPVSPSLSHAQVPQTSLRVLRLFFVLLVVAICARAEATRRLVRDVQCVGPSYVELIPFGLAIIDFCIHQRHKVSAAEDNSNLSVYELLEEFWATNRFRYVIITALFGLSSAGILHQSDSPSSTYICTPAIHDKMITIQRIALVLDFCISFCLDALVRSYSTSGRSSPAKSLSIIGWACLLSASAIGIWGVIWFFAVPEDRFWVLEIPQGFIWRLIKFAALCCIAALSSCITIFYSGAMSITSVLIFVASCSITLNWSWHTLPAFPPDADTSALLSFCGLVIAFVALIHTQVVSEDHRRKKYAIFSDTPITLIGLLIFLFCVRFLIWLGHITHVAYHPIDLLIHEANNLHNVYTGRAYSSANLTAAVVEYQYRHGRNPPPNFHEWYRYAIGRDSLVIDEFDKIHQDLLPFWTLDPSDIRERTWQTISNPWNDVAGISIRNGKAEISPNVMPTHRWMLDGIVDMISRFSEFLPDMDLGFNLNDECRVAVPYEDIQARRKAAKRKIDSYNDAKNAFSGKRADAWKPVPEESSGIAPFREMSWQRTFNEFGKAGCPPGSAVQSTLHWSTSHLCTSCVAPHSLGAYLSNWTKSADICHQPDIANLHGFYLSPAAFKATHELYPVFSQSKVHGYNDILYPSAWNYMDKVRYDPNDDHPDPSWDDKTRTLFWRGSTSEGVSSFTGVWRGMSRQRFMNLANNIASTVPLQSILLPYPFAKKRKQLAYVDVPTSELTKHVPVDVKLVDQIIRCGGPDCDDQATHFDPMVPPTDFQAHWSYRYLLDLDGAAFSGRFIPFLQSHSLPFKAALFREWWDDRLTPWLHFVPLDLRGHGFWATLVYFMGLEGKVQAKHIMLPGHDKQGKYIAEAGREWANKVLRKEDMEIYMFRLLLEYGRITDDNRDELGLSVEEAERIGRKWLGDGKMYYDDKHE</sequence>
<keyword evidence="2" id="KW-0808">Transferase</keyword>
<dbReference type="EMBL" id="QZAN01000003">
    <property type="protein sequence ID" value="THW67526.1"/>
    <property type="molecule type" value="Genomic_DNA"/>
</dbReference>